<evidence type="ECO:0000313" key="1">
    <source>
        <dbReference type="EMBL" id="BAC09061.1"/>
    </source>
</evidence>
<reference evidence="1 2" key="1">
    <citation type="journal article" date="2002" name="DNA Res.">
        <title>Complete genome structure of the thermophilic cyanobacterium Thermosynechococcus elongatus BP-1.</title>
        <authorList>
            <person name="Nakamura Y."/>
            <person name="Kaneko T."/>
            <person name="Sato S."/>
            <person name="Ikeuchi M."/>
            <person name="Katoh H."/>
            <person name="Sasamoto S."/>
            <person name="Watanabe A."/>
            <person name="Iriguchi M."/>
            <person name="Kawashima K."/>
            <person name="Kimura T."/>
            <person name="Kishida Y."/>
            <person name="Kiyokawa C."/>
            <person name="Kohara M."/>
            <person name="Matsumoto M."/>
            <person name="Matsuno A."/>
            <person name="Nakazaki N."/>
            <person name="Shimpo S."/>
            <person name="Sugimoto M."/>
            <person name="Takeuchi C."/>
            <person name="Yamada M."/>
            <person name="Tabata S."/>
        </authorList>
    </citation>
    <scope>NUCLEOTIDE SEQUENCE [LARGE SCALE GENOMIC DNA]</scope>
    <source>
        <strain evidence="2">IAM M-273 / NIES-2133 / BP-1</strain>
    </source>
</reference>
<proteinExistence type="predicted"/>
<keyword evidence="2" id="KW-1185">Reference proteome</keyword>
<gene>
    <name evidence="1" type="ordered locus">tlr1509</name>
</gene>
<dbReference type="EMBL" id="BA000039">
    <property type="protein sequence ID" value="BAC09061.1"/>
    <property type="molecule type" value="Genomic_DNA"/>
</dbReference>
<dbReference type="EnsemblBacteria" id="BAC09061">
    <property type="protein sequence ID" value="BAC09061"/>
    <property type="gene ID" value="BAC09061"/>
</dbReference>
<evidence type="ECO:0000313" key="2">
    <source>
        <dbReference type="Proteomes" id="UP000000440"/>
    </source>
</evidence>
<dbReference type="RefSeq" id="WP_011057349.1">
    <property type="nucleotide sequence ID" value="NC_004113.1"/>
</dbReference>
<dbReference type="Proteomes" id="UP000000440">
    <property type="component" value="Chromosome"/>
</dbReference>
<organism evidence="1 2">
    <name type="scientific">Thermosynechococcus vestitus (strain NIES-2133 / IAM M-273 / BP-1)</name>
    <dbReference type="NCBI Taxonomy" id="197221"/>
    <lineage>
        <taxon>Bacteria</taxon>
        <taxon>Bacillati</taxon>
        <taxon>Cyanobacteriota</taxon>
        <taxon>Cyanophyceae</taxon>
        <taxon>Acaryochloridales</taxon>
        <taxon>Thermosynechococcaceae</taxon>
        <taxon>Thermosynechococcus</taxon>
    </lineage>
</organism>
<dbReference type="AlphaFoldDB" id="Q8DIS2"/>
<accession>Q8DIS2</accession>
<protein>
    <submittedName>
        <fullName evidence="1">Tlr1509 protein</fullName>
    </submittedName>
</protein>
<dbReference type="STRING" id="197221.gene:10748109"/>
<dbReference type="KEGG" id="tel:tlr1509"/>
<name>Q8DIS2_THEVB</name>
<sequence>MIPTEPQPFFDLAHPSARGAEYFEVVSLGAVFWPLEQQRIAEVWKRGDFTAEKVLLAAHRDRYEALYQLADRLSLVTNWRIQDFLEGIQGKGWLDQKPTKAVIHKDQRQQWCEATVNRCPNSATANSKFLKIWEFELLSELAAGERYPSLYAICPDA</sequence>